<organism evidence="2 3">
    <name type="scientific">Caulobacter hibisci</name>
    <dbReference type="NCBI Taxonomy" id="2035993"/>
    <lineage>
        <taxon>Bacteria</taxon>
        <taxon>Pseudomonadati</taxon>
        <taxon>Pseudomonadota</taxon>
        <taxon>Alphaproteobacteria</taxon>
        <taxon>Caulobacterales</taxon>
        <taxon>Caulobacteraceae</taxon>
        <taxon>Caulobacter</taxon>
    </lineage>
</organism>
<accession>A0ABS0T3R2</accession>
<feature type="domain" description="Phage tail collar" evidence="1">
    <location>
        <begin position="7"/>
        <end position="61"/>
    </location>
</feature>
<keyword evidence="3" id="KW-1185">Reference proteome</keyword>
<evidence type="ECO:0000259" key="1">
    <source>
        <dbReference type="Pfam" id="PF07484"/>
    </source>
</evidence>
<dbReference type="Pfam" id="PF07484">
    <property type="entry name" value="Collar"/>
    <property type="match status" value="1"/>
</dbReference>
<dbReference type="EMBL" id="JADWOX010000019">
    <property type="protein sequence ID" value="MBI1686131.1"/>
    <property type="molecule type" value="Genomic_DNA"/>
</dbReference>
<evidence type="ECO:0000313" key="2">
    <source>
        <dbReference type="EMBL" id="MBI1686131.1"/>
    </source>
</evidence>
<dbReference type="InterPro" id="IPR011083">
    <property type="entry name" value="Phage_tail_collar_dom"/>
</dbReference>
<dbReference type="InterPro" id="IPR037053">
    <property type="entry name" value="Phage_tail_collar_dom_sf"/>
</dbReference>
<comment type="caution">
    <text evidence="2">The sequence shown here is derived from an EMBL/GenBank/DDBJ whole genome shotgun (WGS) entry which is preliminary data.</text>
</comment>
<reference evidence="2 3" key="1">
    <citation type="submission" date="2020-11" db="EMBL/GenBank/DDBJ databases">
        <title>genome sequence of strain KACC 18849.</title>
        <authorList>
            <person name="Gao J."/>
            <person name="Zhang X."/>
        </authorList>
    </citation>
    <scope>NUCLEOTIDE SEQUENCE [LARGE SCALE GENOMIC DNA]</scope>
    <source>
        <strain evidence="2 3">KACC 18849</strain>
    </source>
</reference>
<dbReference type="SUPFAM" id="SSF88874">
    <property type="entry name" value="Receptor-binding domain of short tail fibre protein gp12"/>
    <property type="match status" value="1"/>
</dbReference>
<name>A0ABS0T3R2_9CAUL</name>
<dbReference type="Proteomes" id="UP000639859">
    <property type="component" value="Unassembled WGS sequence"/>
</dbReference>
<dbReference type="RefSeq" id="WP_198578028.1">
    <property type="nucleotide sequence ID" value="NZ_JADWOX010000019.1"/>
</dbReference>
<dbReference type="Gene3D" id="3.90.1340.10">
    <property type="entry name" value="Phage tail collar domain"/>
    <property type="match status" value="1"/>
</dbReference>
<gene>
    <name evidence="2" type="ORF">I4Q42_20890</name>
</gene>
<protein>
    <submittedName>
        <fullName evidence="2">Tail fiber protein</fullName>
    </submittedName>
</protein>
<sequence length="205" mass="20664">MDFYMAMIVQFGGNFAPRNFAYCNGQIIGITQNTALFSLLGTTFGGNGQTTFCLPDLRGRAAIGPGQGPGLPTYVQGEVAGAPTTTLSILNMPQHNHTAVFAPSGSPSVSLTALSGVANGQQSGAPTAGAQLCNTHDTESLSSPGIYAPTGTAGTAVNLAGGAVSGVSGTVTVGFAGNTQPFDNMQPYLGLQSLICTAGIFPSRN</sequence>
<proteinExistence type="predicted"/>
<evidence type="ECO:0000313" key="3">
    <source>
        <dbReference type="Proteomes" id="UP000639859"/>
    </source>
</evidence>